<accession>B7AVF7</accession>
<dbReference type="InterPro" id="IPR006054">
    <property type="entry name" value="DnaQ"/>
</dbReference>
<dbReference type="InterPro" id="IPR013520">
    <property type="entry name" value="Ribonucl_H"/>
</dbReference>
<dbReference type="Gene3D" id="3.30.420.10">
    <property type="entry name" value="Ribonuclease H-like superfamily/Ribonuclease H"/>
    <property type="match status" value="1"/>
</dbReference>
<evidence type="ECO:0000313" key="3">
    <source>
        <dbReference type="EMBL" id="EEC56198.1"/>
    </source>
</evidence>
<feature type="domain" description="Exonuclease" evidence="2">
    <location>
        <begin position="4"/>
        <end position="169"/>
    </location>
</feature>
<dbReference type="Proteomes" id="UP000003136">
    <property type="component" value="Unassembled WGS sequence"/>
</dbReference>
<organism evidence="3 4">
    <name type="scientific">[Bacteroides] pectinophilus ATCC 43243</name>
    <dbReference type="NCBI Taxonomy" id="483218"/>
    <lineage>
        <taxon>Bacteria</taxon>
        <taxon>Bacillati</taxon>
        <taxon>Bacillota</taxon>
        <taxon>Clostridia</taxon>
        <taxon>Eubacteriales</taxon>
    </lineage>
</organism>
<keyword evidence="1" id="KW-0378">Hydrolase</keyword>
<dbReference type="GO" id="GO:0003887">
    <property type="term" value="F:DNA-directed DNA polymerase activity"/>
    <property type="evidence" value="ECO:0007669"/>
    <property type="project" value="InterPro"/>
</dbReference>
<dbReference type="AlphaFoldDB" id="B7AVF7"/>
<dbReference type="InterPro" id="IPR012337">
    <property type="entry name" value="RNaseH-like_sf"/>
</dbReference>
<dbReference type="PANTHER" id="PTHR30231">
    <property type="entry name" value="DNA POLYMERASE III SUBUNIT EPSILON"/>
    <property type="match status" value="1"/>
</dbReference>
<dbReference type="SMART" id="SM00479">
    <property type="entry name" value="EXOIII"/>
    <property type="match status" value="1"/>
</dbReference>
<dbReference type="GO" id="GO:0005829">
    <property type="term" value="C:cytosol"/>
    <property type="evidence" value="ECO:0007669"/>
    <property type="project" value="TreeGrafter"/>
</dbReference>
<sequence>MIDTYVAIDLETTGTNPAEDRIIEVGAAKVECGRVVSIFSTFVNPQISISPRITSLTGITDEDVAGAPVIADIIADMIAYTKDVPILGHNVIFDYSFIKKAAANSKLEYAKEGIDTLKIARRILPDVPHKNLPALCEHFKIDPGKSHRALDDAISASKLYYALYAVNPEDEMFNKAMVLNYSVKKDSPITPAQKKYLTALAQYHNVAVTVPIDSMTKSQASRMIDGIIGQYGRIPVY</sequence>
<dbReference type="EMBL" id="ABVQ01000037">
    <property type="protein sequence ID" value="EEC56198.1"/>
    <property type="molecule type" value="Genomic_DNA"/>
</dbReference>
<dbReference type="HOGENOM" id="CLU_047806_7_1_9"/>
<keyword evidence="1" id="KW-0269">Exonuclease</keyword>
<dbReference type="FunFam" id="3.30.420.10:FF:000045">
    <property type="entry name" value="3'-5' exonuclease DinG"/>
    <property type="match status" value="1"/>
</dbReference>
<dbReference type="eggNOG" id="COG2176">
    <property type="taxonomic scope" value="Bacteria"/>
</dbReference>
<reference evidence="3 4" key="2">
    <citation type="submission" date="2008-11" db="EMBL/GenBank/DDBJ databases">
        <authorList>
            <person name="Fulton L."/>
            <person name="Clifton S."/>
            <person name="Fulton B."/>
            <person name="Xu J."/>
            <person name="Minx P."/>
            <person name="Pepin K.H."/>
            <person name="Johnson M."/>
            <person name="Bhonagiri V."/>
            <person name="Nash W.E."/>
            <person name="Mardis E.R."/>
            <person name="Wilson R.K."/>
        </authorList>
    </citation>
    <scope>NUCLEOTIDE SEQUENCE [LARGE SCALE GENOMIC DNA]</scope>
    <source>
        <strain evidence="3 4">ATCC 43243</strain>
    </source>
</reference>
<keyword evidence="4" id="KW-1185">Reference proteome</keyword>
<name>B7AVF7_9FIRM</name>
<dbReference type="GO" id="GO:0003677">
    <property type="term" value="F:DNA binding"/>
    <property type="evidence" value="ECO:0007669"/>
    <property type="project" value="InterPro"/>
</dbReference>
<dbReference type="STRING" id="483218.BACPEC_02705"/>
<dbReference type="GO" id="GO:0008408">
    <property type="term" value="F:3'-5' exonuclease activity"/>
    <property type="evidence" value="ECO:0007669"/>
    <property type="project" value="TreeGrafter"/>
</dbReference>
<gene>
    <name evidence="3" type="ORF">BACPEC_02705</name>
</gene>
<dbReference type="Pfam" id="PF00929">
    <property type="entry name" value="RNase_T"/>
    <property type="match status" value="1"/>
</dbReference>
<dbReference type="InterPro" id="IPR036397">
    <property type="entry name" value="RNaseH_sf"/>
</dbReference>
<dbReference type="NCBIfam" id="TIGR00573">
    <property type="entry name" value="dnaq"/>
    <property type="match status" value="1"/>
</dbReference>
<reference evidence="3 4" key="1">
    <citation type="submission" date="2008-11" db="EMBL/GenBank/DDBJ databases">
        <title>Draft genome sequence of Bacteroides pectinophilus (ATCC 43243).</title>
        <authorList>
            <person name="Sudarsanam P."/>
            <person name="Ley R."/>
            <person name="Guruge J."/>
            <person name="Turnbaugh P.J."/>
            <person name="Mahowald M."/>
            <person name="Liep D."/>
            <person name="Gordon J."/>
        </authorList>
    </citation>
    <scope>NUCLEOTIDE SEQUENCE [LARGE SCALE GENOMIC DNA]</scope>
    <source>
        <strain evidence="3 4">ATCC 43243</strain>
    </source>
</reference>
<dbReference type="CDD" id="cd06127">
    <property type="entry name" value="DEDDh"/>
    <property type="match status" value="1"/>
</dbReference>
<evidence type="ECO:0000313" key="4">
    <source>
        <dbReference type="Proteomes" id="UP000003136"/>
    </source>
</evidence>
<dbReference type="SUPFAM" id="SSF53098">
    <property type="entry name" value="Ribonuclease H-like"/>
    <property type="match status" value="1"/>
</dbReference>
<dbReference type="GO" id="GO:0045004">
    <property type="term" value="P:DNA replication proofreading"/>
    <property type="evidence" value="ECO:0007669"/>
    <property type="project" value="TreeGrafter"/>
</dbReference>
<proteinExistence type="predicted"/>
<protein>
    <recommendedName>
        <fullName evidence="2">Exonuclease domain-containing protein</fullName>
    </recommendedName>
</protein>
<evidence type="ECO:0000256" key="1">
    <source>
        <dbReference type="ARBA" id="ARBA00022839"/>
    </source>
</evidence>
<keyword evidence="1" id="KW-0540">Nuclease</keyword>
<evidence type="ECO:0000259" key="2">
    <source>
        <dbReference type="SMART" id="SM00479"/>
    </source>
</evidence>
<dbReference type="PANTHER" id="PTHR30231:SF41">
    <property type="entry name" value="DNA POLYMERASE III SUBUNIT EPSILON"/>
    <property type="match status" value="1"/>
</dbReference>